<feature type="non-terminal residue" evidence="1">
    <location>
        <position position="1"/>
    </location>
</feature>
<dbReference type="EMBL" id="VTPC01022457">
    <property type="protein sequence ID" value="KAF2891798.1"/>
    <property type="molecule type" value="Genomic_DNA"/>
</dbReference>
<dbReference type="Proteomes" id="UP000801492">
    <property type="component" value="Unassembled WGS sequence"/>
</dbReference>
<proteinExistence type="predicted"/>
<sequence length="212" mass="24198">MQISDDQIGGALFSHIITKKLDNESKEKFEMSQPNKIPSTDRIGCEHCNKFHNTLLHETEKDELRATKDDLTPKDELHVESILVCNYNQNRALTLLSTAKVAVKTAYNETYYVRVLLDSAIRSYSSGDLPAQVLRNSSVISSAMTHCCISEHVLNDNIQRLWELENVKPENPSSLLSQEERECENHFSETVTRNKDGRIIVKIPWNNNVQNL</sequence>
<organism evidence="1 2">
    <name type="scientific">Ignelater luminosus</name>
    <name type="common">Cucubano</name>
    <name type="synonym">Pyrophorus luminosus</name>
    <dbReference type="NCBI Taxonomy" id="2038154"/>
    <lineage>
        <taxon>Eukaryota</taxon>
        <taxon>Metazoa</taxon>
        <taxon>Ecdysozoa</taxon>
        <taxon>Arthropoda</taxon>
        <taxon>Hexapoda</taxon>
        <taxon>Insecta</taxon>
        <taxon>Pterygota</taxon>
        <taxon>Neoptera</taxon>
        <taxon>Endopterygota</taxon>
        <taxon>Coleoptera</taxon>
        <taxon>Polyphaga</taxon>
        <taxon>Elateriformia</taxon>
        <taxon>Elateroidea</taxon>
        <taxon>Elateridae</taxon>
        <taxon>Agrypninae</taxon>
        <taxon>Pyrophorini</taxon>
        <taxon>Ignelater</taxon>
    </lineage>
</organism>
<protein>
    <submittedName>
        <fullName evidence="1">Uncharacterized protein</fullName>
    </submittedName>
</protein>
<dbReference type="OrthoDB" id="8194935at2759"/>
<reference evidence="1" key="1">
    <citation type="submission" date="2019-08" db="EMBL/GenBank/DDBJ databases">
        <title>The genome of the North American firefly Photinus pyralis.</title>
        <authorList>
            <consortium name="Photinus pyralis genome working group"/>
            <person name="Fallon T.R."/>
            <person name="Sander Lower S.E."/>
            <person name="Weng J.-K."/>
        </authorList>
    </citation>
    <scope>NUCLEOTIDE SEQUENCE</scope>
    <source>
        <strain evidence="1">TRF0915ILg1</strain>
        <tissue evidence="1">Whole body</tissue>
    </source>
</reference>
<accession>A0A8K0CW23</accession>
<evidence type="ECO:0000313" key="1">
    <source>
        <dbReference type="EMBL" id="KAF2891798.1"/>
    </source>
</evidence>
<comment type="caution">
    <text evidence="1">The sequence shown here is derived from an EMBL/GenBank/DDBJ whole genome shotgun (WGS) entry which is preliminary data.</text>
</comment>
<keyword evidence="2" id="KW-1185">Reference proteome</keyword>
<gene>
    <name evidence="1" type="ORF">ILUMI_14375</name>
</gene>
<evidence type="ECO:0000313" key="2">
    <source>
        <dbReference type="Proteomes" id="UP000801492"/>
    </source>
</evidence>
<name>A0A8K0CW23_IGNLU</name>
<dbReference type="AlphaFoldDB" id="A0A8K0CW23"/>